<reference evidence="6 7" key="1">
    <citation type="submission" date="2024-09" db="EMBL/GenBank/DDBJ databases">
        <authorList>
            <person name="Sun Q."/>
            <person name="Mori K."/>
        </authorList>
    </citation>
    <scope>NUCLEOTIDE SEQUENCE [LARGE SCALE GENOMIC DNA]</scope>
    <source>
        <strain evidence="6 7">JCM 11201</strain>
    </source>
</reference>
<dbReference type="PANTHER" id="PTHR46847:SF1">
    <property type="entry name" value="D-ALLOSE-BINDING PERIPLASMIC PROTEIN-RELATED"/>
    <property type="match status" value="1"/>
</dbReference>
<evidence type="ECO:0000256" key="3">
    <source>
        <dbReference type="ARBA" id="ARBA00022729"/>
    </source>
</evidence>
<dbReference type="Pfam" id="PF13407">
    <property type="entry name" value="Peripla_BP_4"/>
    <property type="match status" value="1"/>
</dbReference>
<evidence type="ECO:0000256" key="2">
    <source>
        <dbReference type="ARBA" id="ARBA00007639"/>
    </source>
</evidence>
<evidence type="ECO:0000313" key="6">
    <source>
        <dbReference type="EMBL" id="MFB9758136.1"/>
    </source>
</evidence>
<dbReference type="SUPFAM" id="SSF53822">
    <property type="entry name" value="Periplasmic binding protein-like I"/>
    <property type="match status" value="1"/>
</dbReference>
<keyword evidence="3" id="KW-0732">Signal</keyword>
<feature type="transmembrane region" description="Helical" evidence="4">
    <location>
        <begin position="6"/>
        <end position="23"/>
    </location>
</feature>
<keyword evidence="7" id="KW-1185">Reference proteome</keyword>
<protein>
    <submittedName>
        <fullName evidence="6">Sugar ABC transporter substrate-binding protein</fullName>
    </submittedName>
</protein>
<accession>A0ABV5WDC3</accession>
<sequence>MKKKWIIRLIISVLLISITGYVVKFLRTDDRPKVVVVLKDADTQYWEIVEAEAEKGFRDFDIDGKVIAPRYGSEADAQGFVLKSILAEHPDALVVSPFESPLVMSSLKEAAQSKIPVLLIDTDIPLENKTTYIGTDNFELGQKAGELLASGLQPGDKVALIAGDLTSSVISERIKGAILSFEAAGIKIAVEKTELPNESLPVRAAMTTILQQYPDVKGVFATTDIMALSALEVIRKHGNSIPVMGVDGIVKMVESIEEGVVPDTVAQNPYDMGYISVETAWKVIQGENVRKTVDTGIDLITKDNAEQKLDFLKKLLK</sequence>
<dbReference type="InterPro" id="IPR028082">
    <property type="entry name" value="Peripla_BP_I"/>
</dbReference>
<comment type="caution">
    <text evidence="6">The sequence shown here is derived from an EMBL/GenBank/DDBJ whole genome shotgun (WGS) entry which is preliminary data.</text>
</comment>
<evidence type="ECO:0000256" key="4">
    <source>
        <dbReference type="SAM" id="Phobius"/>
    </source>
</evidence>
<keyword evidence="4" id="KW-1133">Transmembrane helix</keyword>
<dbReference type="PANTHER" id="PTHR46847">
    <property type="entry name" value="D-ALLOSE-BINDING PERIPLASMIC PROTEIN-RELATED"/>
    <property type="match status" value="1"/>
</dbReference>
<dbReference type="InterPro" id="IPR025997">
    <property type="entry name" value="SBP_2_dom"/>
</dbReference>
<dbReference type="CDD" id="cd01536">
    <property type="entry name" value="PBP1_ABC_sugar_binding-like"/>
    <property type="match status" value="1"/>
</dbReference>
<evidence type="ECO:0000313" key="7">
    <source>
        <dbReference type="Proteomes" id="UP001589609"/>
    </source>
</evidence>
<name>A0ABV5WDC3_9BACI</name>
<proteinExistence type="inferred from homology"/>
<gene>
    <name evidence="6" type="ORF">ACFFMS_06240</name>
</gene>
<evidence type="ECO:0000259" key="5">
    <source>
        <dbReference type="Pfam" id="PF13407"/>
    </source>
</evidence>
<organism evidence="6 7">
    <name type="scientific">Ectobacillus funiculus</name>
    <dbReference type="NCBI Taxonomy" id="137993"/>
    <lineage>
        <taxon>Bacteria</taxon>
        <taxon>Bacillati</taxon>
        <taxon>Bacillota</taxon>
        <taxon>Bacilli</taxon>
        <taxon>Bacillales</taxon>
        <taxon>Bacillaceae</taxon>
        <taxon>Ectobacillus</taxon>
    </lineage>
</organism>
<keyword evidence="4" id="KW-0812">Transmembrane</keyword>
<feature type="domain" description="Periplasmic binding protein" evidence="5">
    <location>
        <begin position="34"/>
        <end position="287"/>
    </location>
</feature>
<dbReference type="RefSeq" id="WP_379948380.1">
    <property type="nucleotide sequence ID" value="NZ_JBHMAF010000020.1"/>
</dbReference>
<comment type="similarity">
    <text evidence="2">Belongs to the bacterial solute-binding protein 2 family.</text>
</comment>
<dbReference type="Proteomes" id="UP001589609">
    <property type="component" value="Unassembled WGS sequence"/>
</dbReference>
<dbReference type="EMBL" id="JBHMAF010000020">
    <property type="protein sequence ID" value="MFB9758136.1"/>
    <property type="molecule type" value="Genomic_DNA"/>
</dbReference>
<evidence type="ECO:0000256" key="1">
    <source>
        <dbReference type="ARBA" id="ARBA00004196"/>
    </source>
</evidence>
<keyword evidence="4" id="KW-0472">Membrane</keyword>
<dbReference type="Gene3D" id="3.40.50.2300">
    <property type="match status" value="2"/>
</dbReference>
<comment type="subcellular location">
    <subcellularLocation>
        <location evidence="1">Cell envelope</location>
    </subcellularLocation>
</comment>